<dbReference type="AlphaFoldDB" id="A0A921ZIZ8"/>
<keyword evidence="3 6" id="KW-1133">Transmembrane helix</keyword>
<comment type="caution">
    <text evidence="7">The sequence shown here is derived from an EMBL/GenBank/DDBJ whole genome shotgun (WGS) entry which is preliminary data.</text>
</comment>
<feature type="transmembrane region" description="Helical" evidence="6">
    <location>
        <begin position="226"/>
        <end position="244"/>
    </location>
</feature>
<proteinExistence type="inferred from homology"/>
<dbReference type="Proteomes" id="UP000791440">
    <property type="component" value="Unassembled WGS sequence"/>
</dbReference>
<feature type="transmembrane region" description="Helical" evidence="6">
    <location>
        <begin position="388"/>
        <end position="406"/>
    </location>
</feature>
<keyword evidence="8" id="KW-1185">Reference proteome</keyword>
<feature type="transmembrane region" description="Helical" evidence="6">
    <location>
        <begin position="265"/>
        <end position="291"/>
    </location>
</feature>
<protein>
    <recommendedName>
        <fullName evidence="9">Protein-cysteine N-palmitoyltransferase Rasp</fullName>
    </recommendedName>
</protein>
<dbReference type="EMBL" id="JH668592">
    <property type="protein sequence ID" value="KAG6458714.1"/>
    <property type="molecule type" value="Genomic_DNA"/>
</dbReference>
<dbReference type="InterPro" id="IPR004299">
    <property type="entry name" value="MBOAT_fam"/>
</dbReference>
<name>A0A921ZIZ8_MANSE</name>
<keyword evidence="2 6" id="KW-0812">Transmembrane</keyword>
<dbReference type="GO" id="GO:0016409">
    <property type="term" value="F:palmitoyltransferase activity"/>
    <property type="evidence" value="ECO:0007669"/>
    <property type="project" value="TreeGrafter"/>
</dbReference>
<dbReference type="GO" id="GO:0005783">
    <property type="term" value="C:endoplasmic reticulum"/>
    <property type="evidence" value="ECO:0007669"/>
    <property type="project" value="TreeGrafter"/>
</dbReference>
<dbReference type="PANTHER" id="PTHR13285:SF18">
    <property type="entry name" value="PROTEIN-CYSTEINE N-PALMITOYLTRANSFERASE RASP"/>
    <property type="match status" value="1"/>
</dbReference>
<feature type="transmembrane region" description="Helical" evidence="6">
    <location>
        <begin position="104"/>
        <end position="136"/>
    </location>
</feature>
<keyword evidence="4 6" id="KW-0472">Membrane</keyword>
<feature type="transmembrane region" description="Helical" evidence="6">
    <location>
        <begin position="12"/>
        <end position="30"/>
    </location>
</feature>
<dbReference type="PANTHER" id="PTHR13285">
    <property type="entry name" value="ACYLTRANSFERASE"/>
    <property type="match status" value="1"/>
</dbReference>
<comment type="subcellular location">
    <subcellularLocation>
        <location evidence="1">Membrane</location>
        <topology evidence="1">Multi-pass membrane protein</topology>
    </subcellularLocation>
</comment>
<evidence type="ECO:0000313" key="7">
    <source>
        <dbReference type="EMBL" id="KAG6458714.1"/>
    </source>
</evidence>
<sequence length="530" mass="61793">MMGGKLGPKEMFIYHCGCIGLLLQLLYNLYAAQIEILDKHPQIKYSLRDLSHGWSFVSRLRDISDVEWSTWKYFIQTSWYYLVTQFIISELIRNTKTNFLKYWYILSSIIFIAVAAGLKQLLIITAQPVIFAIIIFSGGKKISVWLTSIVLLLSYNSLKYKYFFWRFLDDGDLLDEEVYLILFAVAWIELRCISFSIDYVERQEKLQNAENKGHKTISKYNEAVNMFSYVLYSPLLHIGPIMLYEDYEKSFTIQIERLSTRLKRFSFDIMLFLIYTFLLDLAFHYIYFFAMQSNIEAIKMLPTLALCGGGLWMGLEFHMKYVITYGTTAAFSRLDNMEPPPTPRCIVRIHVYSLMWRYFDVGLYKFLVKYIYKPGYNTLSKYVKLSKIGYKLIASLATFLFIFLWHGTVWNIFVWSALNYIGILLEYTGKAISETETYKFFKKAFLRSDEMEIRFIAFLCSPLLALSAISSFYLFAGSEVGDLFFGLLNGPTFYNCMIVGLSLYCCCQVSIALKDVPSRTDVPRSNVKHD</sequence>
<reference evidence="7" key="1">
    <citation type="journal article" date="2016" name="Insect Biochem. Mol. Biol.">
        <title>Multifaceted biological insights from a draft genome sequence of the tobacco hornworm moth, Manduca sexta.</title>
        <authorList>
            <person name="Kanost M.R."/>
            <person name="Arrese E.L."/>
            <person name="Cao X."/>
            <person name="Chen Y.R."/>
            <person name="Chellapilla S."/>
            <person name="Goldsmith M.R."/>
            <person name="Grosse-Wilde E."/>
            <person name="Heckel D.G."/>
            <person name="Herndon N."/>
            <person name="Jiang H."/>
            <person name="Papanicolaou A."/>
            <person name="Qu J."/>
            <person name="Soulages J.L."/>
            <person name="Vogel H."/>
            <person name="Walters J."/>
            <person name="Waterhouse R.M."/>
            <person name="Ahn S.J."/>
            <person name="Almeida F.C."/>
            <person name="An C."/>
            <person name="Aqrawi P."/>
            <person name="Bretschneider A."/>
            <person name="Bryant W.B."/>
            <person name="Bucks S."/>
            <person name="Chao H."/>
            <person name="Chevignon G."/>
            <person name="Christen J.M."/>
            <person name="Clarke D.F."/>
            <person name="Dittmer N.T."/>
            <person name="Ferguson L.C.F."/>
            <person name="Garavelou S."/>
            <person name="Gordon K.H.J."/>
            <person name="Gunaratna R.T."/>
            <person name="Han Y."/>
            <person name="Hauser F."/>
            <person name="He Y."/>
            <person name="Heidel-Fischer H."/>
            <person name="Hirsh A."/>
            <person name="Hu Y."/>
            <person name="Jiang H."/>
            <person name="Kalra D."/>
            <person name="Klinner C."/>
            <person name="Konig C."/>
            <person name="Kovar C."/>
            <person name="Kroll A.R."/>
            <person name="Kuwar S.S."/>
            <person name="Lee S.L."/>
            <person name="Lehman R."/>
            <person name="Li K."/>
            <person name="Li Z."/>
            <person name="Liang H."/>
            <person name="Lovelace S."/>
            <person name="Lu Z."/>
            <person name="Mansfield J.H."/>
            <person name="McCulloch K.J."/>
            <person name="Mathew T."/>
            <person name="Morton B."/>
            <person name="Muzny D.M."/>
            <person name="Neunemann D."/>
            <person name="Ongeri F."/>
            <person name="Pauchet Y."/>
            <person name="Pu L.L."/>
            <person name="Pyrousis I."/>
            <person name="Rao X.J."/>
            <person name="Redding A."/>
            <person name="Roesel C."/>
            <person name="Sanchez-Gracia A."/>
            <person name="Schaack S."/>
            <person name="Shukla A."/>
            <person name="Tetreau G."/>
            <person name="Wang Y."/>
            <person name="Xiong G.H."/>
            <person name="Traut W."/>
            <person name="Walsh T.K."/>
            <person name="Worley K.C."/>
            <person name="Wu D."/>
            <person name="Wu W."/>
            <person name="Wu Y.Q."/>
            <person name="Zhang X."/>
            <person name="Zou Z."/>
            <person name="Zucker H."/>
            <person name="Briscoe A.D."/>
            <person name="Burmester T."/>
            <person name="Clem R.J."/>
            <person name="Feyereisen R."/>
            <person name="Grimmelikhuijzen C.J.P."/>
            <person name="Hamodrakas S.J."/>
            <person name="Hansson B.S."/>
            <person name="Huguet E."/>
            <person name="Jermiin L.S."/>
            <person name="Lan Q."/>
            <person name="Lehman H.K."/>
            <person name="Lorenzen M."/>
            <person name="Merzendorfer H."/>
            <person name="Michalopoulos I."/>
            <person name="Morton D.B."/>
            <person name="Muthukrishnan S."/>
            <person name="Oakeshott J.G."/>
            <person name="Palmer W."/>
            <person name="Park Y."/>
            <person name="Passarelli A.L."/>
            <person name="Rozas J."/>
            <person name="Schwartz L.M."/>
            <person name="Smith W."/>
            <person name="Southgate A."/>
            <person name="Vilcinskas A."/>
            <person name="Vogt R."/>
            <person name="Wang P."/>
            <person name="Werren J."/>
            <person name="Yu X.Q."/>
            <person name="Zhou J.J."/>
            <person name="Brown S.J."/>
            <person name="Scherer S.E."/>
            <person name="Richards S."/>
            <person name="Blissard G.W."/>
        </authorList>
    </citation>
    <scope>NUCLEOTIDE SEQUENCE</scope>
</reference>
<evidence type="ECO:0000256" key="5">
    <source>
        <dbReference type="ARBA" id="ARBA00038268"/>
    </source>
</evidence>
<gene>
    <name evidence="7" type="ORF">O3G_MSEX011000</name>
</gene>
<dbReference type="Pfam" id="PF03062">
    <property type="entry name" value="MBOAT"/>
    <property type="match status" value="1"/>
</dbReference>
<feature type="transmembrane region" description="Helical" evidence="6">
    <location>
        <begin position="142"/>
        <end position="158"/>
    </location>
</feature>
<evidence type="ECO:0008006" key="9">
    <source>
        <dbReference type="Google" id="ProtNLM"/>
    </source>
</evidence>
<feature type="transmembrane region" description="Helical" evidence="6">
    <location>
        <begin position="492"/>
        <end position="513"/>
    </location>
</feature>
<comment type="similarity">
    <text evidence="5">Belongs to the membrane-bound acyltransferase family. HHAT subfamily.</text>
</comment>
<evidence type="ECO:0000256" key="1">
    <source>
        <dbReference type="ARBA" id="ARBA00004141"/>
    </source>
</evidence>
<accession>A0A921ZIZ8</accession>
<organism evidence="7 8">
    <name type="scientific">Manduca sexta</name>
    <name type="common">Tobacco hawkmoth</name>
    <name type="synonym">Tobacco hornworm</name>
    <dbReference type="NCBI Taxonomy" id="7130"/>
    <lineage>
        <taxon>Eukaryota</taxon>
        <taxon>Metazoa</taxon>
        <taxon>Ecdysozoa</taxon>
        <taxon>Arthropoda</taxon>
        <taxon>Hexapoda</taxon>
        <taxon>Insecta</taxon>
        <taxon>Pterygota</taxon>
        <taxon>Neoptera</taxon>
        <taxon>Endopterygota</taxon>
        <taxon>Lepidoptera</taxon>
        <taxon>Glossata</taxon>
        <taxon>Ditrysia</taxon>
        <taxon>Bombycoidea</taxon>
        <taxon>Sphingidae</taxon>
        <taxon>Sphinginae</taxon>
        <taxon>Sphingini</taxon>
        <taxon>Manduca</taxon>
    </lineage>
</organism>
<evidence type="ECO:0000256" key="2">
    <source>
        <dbReference type="ARBA" id="ARBA00022692"/>
    </source>
</evidence>
<reference evidence="7" key="2">
    <citation type="submission" date="2020-12" db="EMBL/GenBank/DDBJ databases">
        <authorList>
            <person name="Kanost M."/>
        </authorList>
    </citation>
    <scope>NUCLEOTIDE SEQUENCE</scope>
</reference>
<evidence type="ECO:0000313" key="8">
    <source>
        <dbReference type="Proteomes" id="UP000791440"/>
    </source>
</evidence>
<feature type="transmembrane region" description="Helical" evidence="6">
    <location>
        <begin position="178"/>
        <end position="197"/>
    </location>
</feature>
<evidence type="ECO:0000256" key="4">
    <source>
        <dbReference type="ARBA" id="ARBA00023136"/>
    </source>
</evidence>
<feature type="transmembrane region" description="Helical" evidence="6">
    <location>
        <begin position="297"/>
        <end position="315"/>
    </location>
</feature>
<feature type="transmembrane region" description="Helical" evidence="6">
    <location>
        <begin position="412"/>
        <end position="432"/>
    </location>
</feature>
<dbReference type="GO" id="GO:0016020">
    <property type="term" value="C:membrane"/>
    <property type="evidence" value="ECO:0007669"/>
    <property type="project" value="UniProtKB-SubCell"/>
</dbReference>
<feature type="transmembrane region" description="Helical" evidence="6">
    <location>
        <begin position="453"/>
        <end position="476"/>
    </location>
</feature>
<dbReference type="InterPro" id="IPR051085">
    <property type="entry name" value="MB_O-acyltransferase"/>
</dbReference>
<evidence type="ECO:0000256" key="6">
    <source>
        <dbReference type="SAM" id="Phobius"/>
    </source>
</evidence>
<evidence type="ECO:0000256" key="3">
    <source>
        <dbReference type="ARBA" id="ARBA00022989"/>
    </source>
</evidence>